<keyword evidence="5" id="KW-0812">Transmembrane</keyword>
<evidence type="ECO:0000256" key="1">
    <source>
        <dbReference type="ARBA" id="ARBA00008239"/>
    </source>
</evidence>
<feature type="transmembrane region" description="Helical" evidence="5">
    <location>
        <begin position="28"/>
        <end position="47"/>
    </location>
</feature>
<reference evidence="7 8" key="1">
    <citation type="submission" date="2019-10" db="EMBL/GenBank/DDBJ databases">
        <title>Description of Paenibacillus terricola sp. nov.</title>
        <authorList>
            <person name="Carlier A."/>
            <person name="Qi S."/>
        </authorList>
    </citation>
    <scope>NUCLEOTIDE SEQUENCE [LARGE SCALE GENOMIC DNA]</scope>
    <source>
        <strain evidence="7 8">LMG 31459</strain>
    </source>
</reference>
<dbReference type="Pfam" id="PF24391">
    <property type="entry name" value="HD-CE"/>
    <property type="match status" value="1"/>
</dbReference>
<dbReference type="InterPro" id="IPR056471">
    <property type="entry name" value="HD-CE"/>
</dbReference>
<evidence type="ECO:0000313" key="8">
    <source>
        <dbReference type="Proteomes" id="UP000596857"/>
    </source>
</evidence>
<evidence type="ECO:0000259" key="6">
    <source>
        <dbReference type="Pfam" id="PF24391"/>
    </source>
</evidence>
<dbReference type="SUPFAM" id="SSF55874">
    <property type="entry name" value="ATPase domain of HSP90 chaperone/DNA topoisomerase II/histidine kinase"/>
    <property type="match status" value="1"/>
</dbReference>
<protein>
    <recommendedName>
        <fullName evidence="6">HD-CE domain-containing protein</fullName>
    </recommendedName>
</protein>
<dbReference type="Gene3D" id="3.30.565.10">
    <property type="entry name" value="Histidine kinase-like ATPase, C-terminal domain"/>
    <property type="match status" value="1"/>
</dbReference>
<dbReference type="Pfam" id="PF13589">
    <property type="entry name" value="HATPase_c_3"/>
    <property type="match status" value="1"/>
</dbReference>
<comment type="caution">
    <text evidence="7">The sequence shown here is derived from an EMBL/GenBank/DDBJ whole genome shotgun (WGS) entry which is preliminary data.</text>
</comment>
<keyword evidence="3" id="KW-0067">ATP-binding</keyword>
<feature type="domain" description="HD-CE" evidence="6">
    <location>
        <begin position="86"/>
        <end position="350"/>
    </location>
</feature>
<keyword evidence="4" id="KW-0143">Chaperone</keyword>
<gene>
    <name evidence="7" type="ORF">GC101_05815</name>
</gene>
<dbReference type="InterPro" id="IPR001404">
    <property type="entry name" value="Hsp90_fam"/>
</dbReference>
<dbReference type="InterPro" id="IPR036890">
    <property type="entry name" value="HATPase_C_sf"/>
</dbReference>
<evidence type="ECO:0000256" key="5">
    <source>
        <dbReference type="SAM" id="Phobius"/>
    </source>
</evidence>
<keyword evidence="2" id="KW-0547">Nucleotide-binding</keyword>
<keyword evidence="8" id="KW-1185">Reference proteome</keyword>
<name>A0ABX1YF32_9BACL</name>
<evidence type="ECO:0000313" key="7">
    <source>
        <dbReference type="EMBL" id="NOU78394.1"/>
    </source>
</evidence>
<sequence length="1017" mass="118814">MKFDSTSPCFFKTLEHCVKDNGMQTPALYTLLSLLILILIFGGRRMYLSDMALMKYLNRKNSLYHGKILELRESVANWLSYIPHTFPHYTRHTVEHSEEIILQISKMLFKDNDQEQAILRLSSAEAFIIMASALLHDTGMVVSDQEKIKILQSEEWNLWVSRSGAKRWNEIMGIREDNSIEISTRNFIADLQTRYLIAEYIRKTHHLKAVDVMTQNHTFLGKFSFDDPSLFRTITDICVAHGLSSYELDDSEKYPERRDIRGEEVNVKFLALLLRIGDLLDMSYDRACPLLMNAACPLPADSLAHWTQYQRITHRLTATDSIEITAKCNTQDEHRFLQDWCQWLVDEMKNASIIMSKATRHSNWIVPSVSMGTLNSSIKIEPSISATYIPSEWKLELDQDMVFQRLISDVYQSEKDFLRELLQNALDATRCKVIEDLKNKGEDVPTFTNQISEHIREKYPINITLEEIAIQSPLSQEEHLKQLLVIEDNGLGMDTEIIKKYFLQVGRSYYTSEEFQRKFNFKPNSQFGVGFLSVFAVSEHITVETYKPSSFRGEGPISLCLTSPRSYLLTDKGSRKKSGTKISLILKKEFSKNELYSLLNKWCKKIEFPIFLNELGTQSVINSEEVHQFTYEIESLEENKKFVTSVYSIDEKDVFGEIYVTHVNDNNKDDWSQWNWINYQYENSHPIAIKPKSPQNLTCINGIAYSEFESSRPFSFRIDYRGEYLKPNLSRQHMDRENHLDNPVIYNRFIEILNEHLSLPHIDTMNNKWIYINKIINSEPRIIKSFQDTPIIRVFISGIPKLLSPNEISKINKFYTFSINSYHKKYSIHEIQEILNSIKEPVLLDMDLFRIADNIIPYYERAISKITPINENYFYLTLWTTAKATYLRKFINSNDYDYHRFTYSLAKYDNKNIIGLRLFDSRSSSKNREVLVLNLNNILVKWLIKVNSALEERSDFLITNAYNKILELLKTPVTLDGYESDILNDHINKWKEIKGLPSQFLPPKIIVDESMFFTSYR</sequence>
<evidence type="ECO:0000256" key="2">
    <source>
        <dbReference type="ARBA" id="ARBA00022741"/>
    </source>
</evidence>
<organism evidence="7 8">
    <name type="scientific">Paenibacillus phytohabitans</name>
    <dbReference type="NCBI Taxonomy" id="2654978"/>
    <lineage>
        <taxon>Bacteria</taxon>
        <taxon>Bacillati</taxon>
        <taxon>Bacillota</taxon>
        <taxon>Bacilli</taxon>
        <taxon>Bacillales</taxon>
        <taxon>Paenibacillaceae</taxon>
        <taxon>Paenibacillus</taxon>
    </lineage>
</organism>
<dbReference type="Proteomes" id="UP000596857">
    <property type="component" value="Unassembled WGS sequence"/>
</dbReference>
<evidence type="ECO:0000256" key="3">
    <source>
        <dbReference type="ARBA" id="ARBA00022840"/>
    </source>
</evidence>
<proteinExistence type="inferred from homology"/>
<keyword evidence="5" id="KW-0472">Membrane</keyword>
<dbReference type="PANTHER" id="PTHR11528">
    <property type="entry name" value="HEAT SHOCK PROTEIN 90 FAMILY MEMBER"/>
    <property type="match status" value="1"/>
</dbReference>
<comment type="similarity">
    <text evidence="1">Belongs to the heat shock protein 90 family.</text>
</comment>
<accession>A0ABX1YF32</accession>
<keyword evidence="5" id="KW-1133">Transmembrane helix</keyword>
<dbReference type="EMBL" id="WHOB01000018">
    <property type="protein sequence ID" value="NOU78394.1"/>
    <property type="molecule type" value="Genomic_DNA"/>
</dbReference>
<evidence type="ECO:0000256" key="4">
    <source>
        <dbReference type="ARBA" id="ARBA00023186"/>
    </source>
</evidence>